<dbReference type="PATRIC" id="fig|208435.3.peg.1172"/>
<dbReference type="AlphaFoldDB" id="Q8DZD8"/>
<dbReference type="SUPFAM" id="SSF53448">
    <property type="entry name" value="Nucleotide-diphospho-sugar transferases"/>
    <property type="match status" value="1"/>
</dbReference>
<dbReference type="HOGENOM" id="CLU_074336_1_0_9"/>
<organism evidence="2 3">
    <name type="scientific">Streptococcus agalactiae serotype V (strain ATCC BAA-611 / 2603 V/R)</name>
    <dbReference type="NCBI Taxonomy" id="208435"/>
    <lineage>
        <taxon>Bacteria</taxon>
        <taxon>Bacillati</taxon>
        <taxon>Bacillota</taxon>
        <taxon>Bacilli</taxon>
        <taxon>Lactobacillales</taxon>
        <taxon>Streptococcaceae</taxon>
        <taxon>Streptococcus</taxon>
    </lineage>
</organism>
<keyword evidence="2" id="KW-0808">Transferase</keyword>
<dbReference type="GO" id="GO:0016758">
    <property type="term" value="F:hexosyltransferase activity"/>
    <property type="evidence" value="ECO:0007669"/>
    <property type="project" value="UniProtKB-ARBA"/>
</dbReference>
<dbReference type="STRING" id="208435.SAG1166"/>
<proteinExistence type="predicted"/>
<dbReference type="SMR" id="Q8DZD8"/>
<dbReference type="InterPro" id="IPR029044">
    <property type="entry name" value="Nucleotide-diphossugar_trans"/>
</dbReference>
<evidence type="ECO:0000259" key="1">
    <source>
        <dbReference type="Pfam" id="PF00535"/>
    </source>
</evidence>
<dbReference type="RefSeq" id="WP_000965736.1">
    <property type="nucleotide sequence ID" value="NC_004116.1"/>
</dbReference>
<protein>
    <submittedName>
        <fullName evidence="2">Glycosyl transferase CpsN(V)</fullName>
    </submittedName>
</protein>
<dbReference type="KEGG" id="sag:SAG1166"/>
<keyword evidence="3" id="KW-1185">Reference proteome</keyword>
<gene>
    <name evidence="2" type="primary">cpsN</name>
    <name evidence="2" type="ordered locus">SAG1166</name>
</gene>
<name>Q8DZD8_STRA5</name>
<reference evidence="2 3" key="1">
    <citation type="journal article" date="2002" name="Proc. Natl. Acad. Sci. U.S.A.">
        <title>Complete genome sequence and comparative genomic analysis of an emerging human pathogen, serotype V Streptococcus agalactiae.</title>
        <authorList>
            <person name="Tettelin H."/>
            <person name="Masignani V."/>
            <person name="Cieslewicz M.J."/>
            <person name="Eisen J.A."/>
            <person name="Peterson S."/>
            <person name="Wessels M.R."/>
            <person name="Paulsen I.T."/>
            <person name="Nelson K.E."/>
            <person name="Margarit I."/>
            <person name="Read T.D."/>
            <person name="Madoff L.C."/>
            <person name="Wolf A.M."/>
            <person name="Beanan M.J."/>
            <person name="Brinkac L.M."/>
            <person name="Daugherty S.C."/>
            <person name="DeBoy R.T."/>
            <person name="Durkin S."/>
            <person name="Kolonay J.F."/>
            <person name="Umayam L.A."/>
            <person name="Madupu R."/>
            <person name="Lewis M.R."/>
            <person name="Radune D."/>
            <person name="Fedorova N.B."/>
            <person name="Scanlan D."/>
            <person name="Khouri H."/>
            <person name="Mulligan S."/>
            <person name="Carty H.A."/>
            <person name="Cline R.T."/>
            <person name="Gill J."/>
            <person name="Scarselli M."/>
            <person name="Mora M."/>
            <person name="Iacobini E.T."/>
            <person name="Brettoni C."/>
            <person name="Galli G."/>
            <person name="Mariani M."/>
            <person name="Vegni F."/>
            <person name="Maione D."/>
            <person name="Rinaudo D."/>
            <person name="Rappuoli R."/>
            <person name="Telford J.L."/>
            <person name="Kasper D.L."/>
            <person name="Grandi G."/>
            <person name="Fraser C.M."/>
        </authorList>
    </citation>
    <scope>NUCLEOTIDE SEQUENCE [LARGE SCALE GENOMIC DNA]</scope>
    <source>
        <strain evidence="3">ATCC BAA-611 / 2603 V/R</strain>
    </source>
</reference>
<dbReference type="Pfam" id="PF00535">
    <property type="entry name" value="Glycos_transf_2"/>
    <property type="match status" value="1"/>
</dbReference>
<sequence length="295" mass="35010">MLYIFTPTFNRGYRLSYLYDSLCNQTNKNFIWLIVDDGSEDSTKEIVSNYIKENKVSIVYLYKRNGGKHSAYNLAMRYMQPSDYHVCVDSDDWLLEDAVEIIFKDLESLTLSNRYVGLVYPRYSLNQGNNWLNPKILEVNIPDLKYKYHLKIETCIVINNAYLVDFEFPCFEGENFLSEEIMYIYLSKKGYFCPQNRKIYCFDYLEDGLTSNIFKLWRKNFKGTIFSLENSYMYVMSFPNIFDRWWSAIKIKMNIQALKMTTLGVIPTLKSEEAGWKILLGFSYLWKVARFKKSE</sequence>
<evidence type="ECO:0000313" key="2">
    <source>
        <dbReference type="EMBL" id="AAN00048.1"/>
    </source>
</evidence>
<dbReference type="InterPro" id="IPR001173">
    <property type="entry name" value="Glyco_trans_2-like"/>
</dbReference>
<dbReference type="EMBL" id="AE009948">
    <property type="protein sequence ID" value="AAN00048.1"/>
    <property type="molecule type" value="Genomic_DNA"/>
</dbReference>
<dbReference type="PANTHER" id="PTHR22916">
    <property type="entry name" value="GLYCOSYLTRANSFERASE"/>
    <property type="match status" value="1"/>
</dbReference>
<dbReference type="CDD" id="cd00761">
    <property type="entry name" value="Glyco_tranf_GTA_type"/>
    <property type="match status" value="1"/>
</dbReference>
<dbReference type="Gene3D" id="3.90.550.10">
    <property type="entry name" value="Spore Coat Polysaccharide Biosynthesis Protein SpsA, Chain A"/>
    <property type="match status" value="1"/>
</dbReference>
<dbReference type="PANTHER" id="PTHR22916:SF3">
    <property type="entry name" value="UDP-GLCNAC:BETAGAL BETA-1,3-N-ACETYLGLUCOSAMINYLTRANSFERASE-LIKE PROTEIN 1"/>
    <property type="match status" value="1"/>
</dbReference>
<dbReference type="Proteomes" id="UP000000821">
    <property type="component" value="Chromosome"/>
</dbReference>
<accession>Q8DZD8</accession>
<feature type="domain" description="Glycosyltransferase 2-like" evidence="1">
    <location>
        <begin position="4"/>
        <end position="135"/>
    </location>
</feature>
<dbReference type="OrthoDB" id="9810303at2"/>
<evidence type="ECO:0000313" key="3">
    <source>
        <dbReference type="Proteomes" id="UP000000821"/>
    </source>
</evidence>